<dbReference type="InterPro" id="IPR004843">
    <property type="entry name" value="Calcineurin-like_PHP"/>
</dbReference>
<organism evidence="5 6">
    <name type="scientific">Candidatus Cryptobacteroides excrementavium</name>
    <dbReference type="NCBI Taxonomy" id="2840759"/>
    <lineage>
        <taxon>Bacteria</taxon>
        <taxon>Pseudomonadati</taxon>
        <taxon>Bacteroidota</taxon>
        <taxon>Bacteroidia</taxon>
        <taxon>Bacteroidales</taxon>
        <taxon>Candidatus Cryptobacteroides</taxon>
    </lineage>
</organism>
<dbReference type="InterPro" id="IPR036907">
    <property type="entry name" value="5'-Nucleotdase_C_sf"/>
</dbReference>
<name>A0A9D9J3W1_9BACT</name>
<dbReference type="EMBL" id="JADILX010000090">
    <property type="protein sequence ID" value="MBO8485979.1"/>
    <property type="molecule type" value="Genomic_DNA"/>
</dbReference>
<dbReference type="Pfam" id="PF00149">
    <property type="entry name" value="Metallophos"/>
    <property type="match status" value="1"/>
</dbReference>
<dbReference type="Gene3D" id="3.60.21.10">
    <property type="match status" value="1"/>
</dbReference>
<dbReference type="GO" id="GO:0030288">
    <property type="term" value="C:outer membrane-bounded periplasmic space"/>
    <property type="evidence" value="ECO:0007669"/>
    <property type="project" value="TreeGrafter"/>
</dbReference>
<keyword evidence="1 2" id="KW-0732">Signal</keyword>
<dbReference type="Gene3D" id="3.90.780.10">
    <property type="entry name" value="5'-Nucleotidase, C-terminal domain"/>
    <property type="match status" value="1"/>
</dbReference>
<dbReference type="SUPFAM" id="SSF55816">
    <property type="entry name" value="5'-nucleotidase (syn. UDP-sugar hydrolase), C-terminal domain"/>
    <property type="match status" value="1"/>
</dbReference>
<comment type="caution">
    <text evidence="5">The sequence shown here is derived from an EMBL/GenBank/DDBJ whole genome shotgun (WGS) entry which is preliminary data.</text>
</comment>
<evidence type="ECO:0000259" key="3">
    <source>
        <dbReference type="Pfam" id="PF00149"/>
    </source>
</evidence>
<dbReference type="PRINTS" id="PR01607">
    <property type="entry name" value="APYRASEFAMLY"/>
</dbReference>
<evidence type="ECO:0000256" key="1">
    <source>
        <dbReference type="ARBA" id="ARBA00022729"/>
    </source>
</evidence>
<dbReference type="InterPro" id="IPR006179">
    <property type="entry name" value="5_nucleotidase/apyrase"/>
</dbReference>
<evidence type="ECO:0000256" key="2">
    <source>
        <dbReference type="RuleBase" id="RU362119"/>
    </source>
</evidence>
<dbReference type="Pfam" id="PF02872">
    <property type="entry name" value="5_nucleotid_C"/>
    <property type="match status" value="1"/>
</dbReference>
<reference evidence="5" key="1">
    <citation type="submission" date="2020-10" db="EMBL/GenBank/DDBJ databases">
        <authorList>
            <person name="Gilroy R."/>
        </authorList>
    </citation>
    <scope>NUCLEOTIDE SEQUENCE</scope>
    <source>
        <strain evidence="5">B2-16538</strain>
    </source>
</reference>
<comment type="similarity">
    <text evidence="2">Belongs to the 5'-nucleotidase family.</text>
</comment>
<dbReference type="InterPro" id="IPR008334">
    <property type="entry name" value="5'-Nucleotdase_C"/>
</dbReference>
<dbReference type="AlphaFoldDB" id="A0A9D9J3W1"/>
<sequence length="582" mass="63948">MKNFYLFVVAMVLCAMVSCGPGDGQYTFHLLATNDVHGCYFDSLYTGGGTRSSLMSVSWYADSVRTAAGPDNVVLIDAGDCLQGDNAAYYFNYVDTAAPHVYGRMAGYMKYDAVVVGNHDIETGHPVYDRLDREMKVPLLAANAISDDTGRPYFQDYVILRRHGVKIAILGYTNPNIKNWLSYSLWSGMRFESLLPLVQNDVDRVIAREKPHLVIVAVHAGTGSGDGSQSENQGLDLFKSLEGVDFLVCAHDHRPYLAVGDSICMINSGSHCRNIGHGTVTLEFKGGKCISKSLDAALIPVRKERVDAKMKEMFRPDYEAVKEFTLRPVGELKVPLRTRDAYAGMSDYVNLLHTVSLSVPEAQLSLAAPLTFNGYVRPGTLLYNDLFTVYPFENQLYVVSMTGKEVKDCLEYSYAGWVNTVSGGGDGEHILRIENEPDPRTGQKRWSFVGRSYNFDSAGGLVYDVDVTEPAGSRVKIKSLADGAAFSEDAVYNVAMTSYRASGGGGILRDGAGIDTDSIDTRIVARYPEIRDLLYAYLQEHSAIDSGLIGNPELIGEWHFVPGTIADRLMSRDMALMFPSGK</sequence>
<dbReference type="GO" id="GO:0016787">
    <property type="term" value="F:hydrolase activity"/>
    <property type="evidence" value="ECO:0007669"/>
    <property type="project" value="UniProtKB-KW"/>
</dbReference>
<proteinExistence type="inferred from homology"/>
<dbReference type="PANTHER" id="PTHR11575">
    <property type="entry name" value="5'-NUCLEOTIDASE-RELATED"/>
    <property type="match status" value="1"/>
</dbReference>
<keyword evidence="2" id="KW-0378">Hydrolase</keyword>
<dbReference type="SUPFAM" id="SSF56300">
    <property type="entry name" value="Metallo-dependent phosphatases"/>
    <property type="match status" value="1"/>
</dbReference>
<dbReference type="PANTHER" id="PTHR11575:SF6">
    <property type="entry name" value="2',3'-CYCLIC-NUCLEOTIDE 2'-PHOSPHODIESTERASE_3'-NUCLEOTIDASE"/>
    <property type="match status" value="1"/>
</dbReference>
<feature type="domain" description="5'-Nucleotidase C-terminal" evidence="4">
    <location>
        <begin position="329"/>
        <end position="507"/>
    </location>
</feature>
<feature type="signal peptide" evidence="2">
    <location>
        <begin position="1"/>
        <end position="21"/>
    </location>
</feature>
<protein>
    <submittedName>
        <fullName evidence="5">5'-nucleotidase C-terminal domain-containing protein</fullName>
    </submittedName>
</protein>
<reference evidence="5" key="2">
    <citation type="journal article" date="2021" name="PeerJ">
        <title>Extensive microbial diversity within the chicken gut microbiome revealed by metagenomics and culture.</title>
        <authorList>
            <person name="Gilroy R."/>
            <person name="Ravi A."/>
            <person name="Getino M."/>
            <person name="Pursley I."/>
            <person name="Horton D.L."/>
            <person name="Alikhan N.F."/>
            <person name="Baker D."/>
            <person name="Gharbi K."/>
            <person name="Hall N."/>
            <person name="Watson M."/>
            <person name="Adriaenssens E.M."/>
            <person name="Foster-Nyarko E."/>
            <person name="Jarju S."/>
            <person name="Secka A."/>
            <person name="Antonio M."/>
            <person name="Oren A."/>
            <person name="Chaudhuri R.R."/>
            <person name="La Ragione R."/>
            <person name="Hildebrand F."/>
            <person name="Pallen M.J."/>
        </authorList>
    </citation>
    <scope>NUCLEOTIDE SEQUENCE</scope>
    <source>
        <strain evidence="5">B2-16538</strain>
    </source>
</reference>
<dbReference type="InterPro" id="IPR029052">
    <property type="entry name" value="Metallo-depent_PP-like"/>
</dbReference>
<evidence type="ECO:0000259" key="4">
    <source>
        <dbReference type="Pfam" id="PF02872"/>
    </source>
</evidence>
<dbReference type="Proteomes" id="UP000823750">
    <property type="component" value="Unassembled WGS sequence"/>
</dbReference>
<dbReference type="PROSITE" id="PS51257">
    <property type="entry name" value="PROKAR_LIPOPROTEIN"/>
    <property type="match status" value="1"/>
</dbReference>
<dbReference type="GO" id="GO:0009166">
    <property type="term" value="P:nucleotide catabolic process"/>
    <property type="evidence" value="ECO:0007669"/>
    <property type="project" value="InterPro"/>
</dbReference>
<dbReference type="GO" id="GO:0000166">
    <property type="term" value="F:nucleotide binding"/>
    <property type="evidence" value="ECO:0007669"/>
    <property type="project" value="UniProtKB-KW"/>
</dbReference>
<evidence type="ECO:0000313" key="5">
    <source>
        <dbReference type="EMBL" id="MBO8485979.1"/>
    </source>
</evidence>
<accession>A0A9D9J3W1</accession>
<feature type="domain" description="Calcineurin-like phosphoesterase" evidence="3">
    <location>
        <begin position="29"/>
        <end position="255"/>
    </location>
</feature>
<gene>
    <name evidence="5" type="ORF">IAB78_06100</name>
</gene>
<evidence type="ECO:0000313" key="6">
    <source>
        <dbReference type="Proteomes" id="UP000823750"/>
    </source>
</evidence>
<feature type="chain" id="PRO_5039742633" evidence="2">
    <location>
        <begin position="22"/>
        <end position="582"/>
    </location>
</feature>
<keyword evidence="2" id="KW-0547">Nucleotide-binding</keyword>